<gene>
    <name evidence="2" type="ORF">BU104_13510</name>
</gene>
<evidence type="ECO:0000313" key="2">
    <source>
        <dbReference type="EMBL" id="RIM90638.1"/>
    </source>
</evidence>
<sequence>MKGSYPMRSNHELLKLHKYICLELKHERQEQRLTQEKVAYDLGFPASYLSNIENGKKDTTSLVTYLKIANYYDVDIDVICKKAKAKMKIDECDFDE</sequence>
<dbReference type="GO" id="GO:0003677">
    <property type="term" value="F:DNA binding"/>
    <property type="evidence" value="ECO:0007669"/>
    <property type="project" value="InterPro"/>
</dbReference>
<evidence type="ECO:0000259" key="1">
    <source>
        <dbReference type="PROSITE" id="PS50943"/>
    </source>
</evidence>
<comment type="caution">
    <text evidence="2">The sequence shown here is derived from an EMBL/GenBank/DDBJ whole genome shotgun (WGS) entry which is preliminary data.</text>
</comment>
<evidence type="ECO:0000313" key="3">
    <source>
        <dbReference type="Proteomes" id="UP000285579"/>
    </source>
</evidence>
<feature type="domain" description="HTH cro/C1-type" evidence="1">
    <location>
        <begin position="24"/>
        <end position="79"/>
    </location>
</feature>
<dbReference type="RefSeq" id="WP_119555645.1">
    <property type="nucleotide sequence ID" value="NZ_QXTZ01000022.1"/>
</dbReference>
<protein>
    <submittedName>
        <fullName evidence="2">XRE family transcriptional regulator</fullName>
    </submittedName>
</protein>
<dbReference type="AlphaFoldDB" id="A0AAQ0RWM3"/>
<dbReference type="Gene3D" id="1.10.260.40">
    <property type="entry name" value="lambda repressor-like DNA-binding domains"/>
    <property type="match status" value="1"/>
</dbReference>
<accession>A0AAQ0RWM3</accession>
<dbReference type="SUPFAM" id="SSF47413">
    <property type="entry name" value="lambda repressor-like DNA-binding domains"/>
    <property type="match status" value="1"/>
</dbReference>
<reference evidence="2 3" key="1">
    <citation type="journal article" date="2016" name="Front. Microbiol.">
        <title>Comprehensive Phylogenetic Analysis of Bovine Non-aureus Staphylococci Species Based on Whole-Genome Sequencing.</title>
        <authorList>
            <person name="Naushad S."/>
            <person name="Barkema H.W."/>
            <person name="Luby C."/>
            <person name="Condas L.A."/>
            <person name="Nobrega D.B."/>
            <person name="Carson D.A."/>
            <person name="De Buck J."/>
        </authorList>
    </citation>
    <scope>NUCLEOTIDE SEQUENCE [LARGE SCALE GENOMIC DNA]</scope>
    <source>
        <strain evidence="2 3">SNUC 1349</strain>
    </source>
</reference>
<dbReference type="InterPro" id="IPR010982">
    <property type="entry name" value="Lambda_DNA-bd_dom_sf"/>
</dbReference>
<dbReference type="Pfam" id="PF01381">
    <property type="entry name" value="HTH_3"/>
    <property type="match status" value="1"/>
</dbReference>
<dbReference type="PROSITE" id="PS50943">
    <property type="entry name" value="HTH_CROC1"/>
    <property type="match status" value="1"/>
</dbReference>
<name>A0AAQ0RWM3_STAXY</name>
<organism evidence="2 3">
    <name type="scientific">Staphylococcus xylosus</name>
    <dbReference type="NCBI Taxonomy" id="1288"/>
    <lineage>
        <taxon>Bacteria</taxon>
        <taxon>Bacillati</taxon>
        <taxon>Bacillota</taxon>
        <taxon>Bacilli</taxon>
        <taxon>Bacillales</taxon>
        <taxon>Staphylococcaceae</taxon>
        <taxon>Staphylococcus</taxon>
    </lineage>
</organism>
<dbReference type="CDD" id="cd00093">
    <property type="entry name" value="HTH_XRE"/>
    <property type="match status" value="1"/>
</dbReference>
<dbReference type="InterPro" id="IPR001387">
    <property type="entry name" value="Cro/C1-type_HTH"/>
</dbReference>
<dbReference type="EMBL" id="QXUI01000015">
    <property type="protein sequence ID" value="RIM90638.1"/>
    <property type="molecule type" value="Genomic_DNA"/>
</dbReference>
<proteinExistence type="predicted"/>
<dbReference type="SMART" id="SM00530">
    <property type="entry name" value="HTH_XRE"/>
    <property type="match status" value="1"/>
</dbReference>
<dbReference type="Proteomes" id="UP000285579">
    <property type="component" value="Unassembled WGS sequence"/>
</dbReference>